<feature type="transmembrane region" description="Helical" evidence="2">
    <location>
        <begin position="142"/>
        <end position="159"/>
    </location>
</feature>
<feature type="transmembrane region" description="Helical" evidence="2">
    <location>
        <begin position="342"/>
        <end position="372"/>
    </location>
</feature>
<feature type="compositionally biased region" description="Low complexity" evidence="1">
    <location>
        <begin position="407"/>
        <end position="418"/>
    </location>
</feature>
<dbReference type="Pfam" id="PF21436">
    <property type="entry name" value="STT3-PglB_core"/>
    <property type="match status" value="1"/>
</dbReference>
<sequence length="748" mass="81860">MSPLPTPMAALYRSPRLWVAVGLAAAIVSGLWVRLAPYSAWTRHRDRCFVQGEPLPTTFDAPYYMRLARDVVEGTYEARDPLRGVPDSPARPRPVPLLSLLTAGLHKLSGVSIPWLSLALPAALGALSALCLYVPARALMGPLGAVIACAALALSPFFVHRTNLGRLDTDSLNVGLPVLVVGCLMGFANAPRRAGLWLGSAVAAVGLHAWWWDQSPQTPFLLATVPLATALVKRRRMGDRKSLWVVSALVFCAAAAVLALKGPAPFVDAWHRARGQLTYMLVKQAPGDFPNIGLSISEQVRPSLEEFGRTVAGHAAVLVVAVVGLGWLFIAQPSAFFFFAPLVVLGFAGSFFAQRLAVFAAPLVGLGLGWVADRMHRRLETPGPSFWERFRREGARRPRLPRHGGDRSASSATAPPPAGGSARRWFSAAAAFMVGTLFLLPAFFRTAKAVRWPSENAPVVAGMIEAARRTPENAVLWAWWDHGYHLQYWARRGTIADGEIHGGELVVSLAVPLAATDENFAANFMIFFASRGLSGIREFSQANGLSAAHTMKALKAMLSAGPDGCEEKARQLGLTRVPGEKSWSAFFYPDPPRPVYLFLDQLLLNTAYWWYWFGTWDPEIRDGIHPAYRPVYPVVLWDDPTRRVPGAAGVHLQRGELHLGDRLVPLTSLGVVGPDGTRTVWRYRDGLGPHLDVHQAASLGVLMDGAPIGHSVFHRLFFLNDTSAQGRFRRIAQKPFVYQLWEVLPIRR</sequence>
<dbReference type="GO" id="GO:0016020">
    <property type="term" value="C:membrane"/>
    <property type="evidence" value="ECO:0007669"/>
    <property type="project" value="InterPro"/>
</dbReference>
<feature type="transmembrane region" description="Helical" evidence="2">
    <location>
        <begin position="171"/>
        <end position="188"/>
    </location>
</feature>
<evidence type="ECO:0000256" key="1">
    <source>
        <dbReference type="SAM" id="MobiDB-lite"/>
    </source>
</evidence>
<feature type="transmembrane region" description="Helical" evidence="2">
    <location>
        <begin position="194"/>
        <end position="212"/>
    </location>
</feature>
<dbReference type="InterPro" id="IPR048999">
    <property type="entry name" value="STT3-PglB_core"/>
</dbReference>
<dbReference type="InterPro" id="IPR048307">
    <property type="entry name" value="STT3_N"/>
</dbReference>
<feature type="transmembrane region" description="Helical" evidence="2">
    <location>
        <begin position="311"/>
        <end position="330"/>
    </location>
</feature>
<keyword evidence="2" id="KW-1133">Transmembrane helix</keyword>
<protein>
    <recommendedName>
        <fullName evidence="6">Oligosaccharyl transferase</fullName>
    </recommendedName>
</protein>
<feature type="domain" description="Oligosaccharyl transferase STT3 N-terminal" evidence="3">
    <location>
        <begin position="94"/>
        <end position="192"/>
    </location>
</feature>
<evidence type="ECO:0000259" key="3">
    <source>
        <dbReference type="Pfam" id="PF02516"/>
    </source>
</evidence>
<evidence type="ECO:0000313" key="5">
    <source>
        <dbReference type="EMBL" id="HFK96927.1"/>
    </source>
</evidence>
<dbReference type="UniPathway" id="UPA00378"/>
<feature type="transmembrane region" description="Helical" evidence="2">
    <location>
        <begin position="425"/>
        <end position="444"/>
    </location>
</feature>
<keyword evidence="2" id="KW-0812">Transmembrane</keyword>
<evidence type="ECO:0000259" key="4">
    <source>
        <dbReference type="Pfam" id="PF21436"/>
    </source>
</evidence>
<keyword evidence="2" id="KW-0472">Membrane</keyword>
<gene>
    <name evidence="5" type="ORF">ENS06_06325</name>
</gene>
<dbReference type="Gene3D" id="3.40.1380.40">
    <property type="match status" value="1"/>
</dbReference>
<accession>A0A832A3C1</accession>
<feature type="transmembrane region" description="Helical" evidence="2">
    <location>
        <begin position="115"/>
        <end position="136"/>
    </location>
</feature>
<reference evidence="5" key="1">
    <citation type="journal article" date="2020" name="mSystems">
        <title>Genome- and Community-Level Interaction Insights into Carbon Utilization and Element Cycling Functions of Hydrothermarchaeota in Hydrothermal Sediment.</title>
        <authorList>
            <person name="Zhou Z."/>
            <person name="Liu Y."/>
            <person name="Xu W."/>
            <person name="Pan J."/>
            <person name="Luo Z.H."/>
            <person name="Li M."/>
        </authorList>
    </citation>
    <scope>NUCLEOTIDE SEQUENCE [LARGE SCALE GENOMIC DNA]</scope>
    <source>
        <strain evidence="5">SpSt-456</strain>
    </source>
</reference>
<name>A0A832A3C1_9BACT</name>
<proteinExistence type="predicted"/>
<dbReference type="Pfam" id="PF02516">
    <property type="entry name" value="STT3"/>
    <property type="match status" value="1"/>
</dbReference>
<dbReference type="AlphaFoldDB" id="A0A832A3C1"/>
<feature type="region of interest" description="Disordered" evidence="1">
    <location>
        <begin position="397"/>
        <end position="418"/>
    </location>
</feature>
<feature type="transmembrane region" description="Helical" evidence="2">
    <location>
        <begin position="243"/>
        <end position="260"/>
    </location>
</feature>
<comment type="caution">
    <text evidence="5">The sequence shown here is derived from an EMBL/GenBank/DDBJ whole genome shotgun (WGS) entry which is preliminary data.</text>
</comment>
<dbReference type="EMBL" id="DSTK01000019">
    <property type="protein sequence ID" value="HFK96927.1"/>
    <property type="molecule type" value="Genomic_DNA"/>
</dbReference>
<organism evidence="5">
    <name type="scientific">Desulfacinum infernum</name>
    <dbReference type="NCBI Taxonomy" id="35837"/>
    <lineage>
        <taxon>Bacteria</taxon>
        <taxon>Pseudomonadati</taxon>
        <taxon>Thermodesulfobacteriota</taxon>
        <taxon>Syntrophobacteria</taxon>
        <taxon>Syntrophobacterales</taxon>
        <taxon>Syntrophobacteraceae</taxon>
        <taxon>Desulfacinum</taxon>
    </lineage>
</organism>
<evidence type="ECO:0008006" key="6">
    <source>
        <dbReference type="Google" id="ProtNLM"/>
    </source>
</evidence>
<feature type="domain" description="STT3/PglB/AglB core" evidence="4">
    <location>
        <begin position="475"/>
        <end position="525"/>
    </location>
</feature>
<evidence type="ECO:0000256" key="2">
    <source>
        <dbReference type="SAM" id="Phobius"/>
    </source>
</evidence>
<feature type="transmembrane region" description="Helical" evidence="2">
    <location>
        <begin position="17"/>
        <end position="35"/>
    </location>
</feature>